<dbReference type="OrthoDB" id="3460023at2759"/>
<evidence type="ECO:0000313" key="3">
    <source>
        <dbReference type="Proteomes" id="UP000696280"/>
    </source>
</evidence>
<dbReference type="EMBL" id="CAJVRL010000052">
    <property type="protein sequence ID" value="CAG8953809.1"/>
    <property type="molecule type" value="Genomic_DNA"/>
</dbReference>
<comment type="caution">
    <text evidence="2">The sequence shown here is derived from an EMBL/GenBank/DDBJ whole genome shotgun (WGS) entry which is preliminary data.</text>
</comment>
<protein>
    <submittedName>
        <fullName evidence="2">Uncharacterized protein</fullName>
    </submittedName>
</protein>
<organism evidence="2 3">
    <name type="scientific">Hymenoscyphus fraxineus</name>
    <dbReference type="NCBI Taxonomy" id="746836"/>
    <lineage>
        <taxon>Eukaryota</taxon>
        <taxon>Fungi</taxon>
        <taxon>Dikarya</taxon>
        <taxon>Ascomycota</taxon>
        <taxon>Pezizomycotina</taxon>
        <taxon>Leotiomycetes</taxon>
        <taxon>Helotiales</taxon>
        <taxon>Helotiaceae</taxon>
        <taxon>Hymenoscyphus</taxon>
    </lineage>
</organism>
<feature type="compositionally biased region" description="Polar residues" evidence="1">
    <location>
        <begin position="1"/>
        <end position="15"/>
    </location>
</feature>
<feature type="region of interest" description="Disordered" evidence="1">
    <location>
        <begin position="1"/>
        <end position="24"/>
    </location>
</feature>
<evidence type="ECO:0000313" key="2">
    <source>
        <dbReference type="EMBL" id="CAG8953809.1"/>
    </source>
</evidence>
<proteinExistence type="predicted"/>
<keyword evidence="3" id="KW-1185">Reference proteome</keyword>
<sequence length="86" mass="9837">MTLSTFTAMPSSATKDQMPRPDQLNTPPQSFFQSILNASVQVLMIILIHTRLRSKDYTLSELKWDDYALMVALLYERVLSSNIEVD</sequence>
<evidence type="ECO:0000256" key="1">
    <source>
        <dbReference type="SAM" id="MobiDB-lite"/>
    </source>
</evidence>
<dbReference type="Proteomes" id="UP000696280">
    <property type="component" value="Unassembled WGS sequence"/>
</dbReference>
<accession>A0A9N9PI14</accession>
<reference evidence="2" key="1">
    <citation type="submission" date="2021-07" db="EMBL/GenBank/DDBJ databases">
        <authorList>
            <person name="Durling M."/>
        </authorList>
    </citation>
    <scope>NUCLEOTIDE SEQUENCE</scope>
</reference>
<dbReference type="AlphaFoldDB" id="A0A9N9PI14"/>
<name>A0A9N9PI14_9HELO</name>
<gene>
    <name evidence="2" type="ORF">HYFRA_00006701</name>
</gene>